<keyword evidence="1" id="KW-0472">Membrane</keyword>
<evidence type="ECO:0000313" key="3">
    <source>
        <dbReference type="Proteomes" id="UP001604277"/>
    </source>
</evidence>
<sequence>MNIDSANFKGKRRSFPGNRQLKSREAALIHIQNQPFSRLPNLKSSTTSPALICSKSSQIAALCSSLLFARSQDFQAAVVECEAKQVINDVQGLVLKIKTRGKRQSAQNKEKMDGMQHIFPFVSLLASCWLGFLFLHFK</sequence>
<gene>
    <name evidence="2" type="ORF">Fot_40456</name>
</gene>
<protein>
    <submittedName>
        <fullName evidence="2">Uncharacterized protein</fullName>
    </submittedName>
</protein>
<keyword evidence="1" id="KW-1133">Transmembrane helix</keyword>
<accession>A0ABD1S7H4</accession>
<name>A0ABD1S7H4_9LAMI</name>
<evidence type="ECO:0000313" key="2">
    <source>
        <dbReference type="EMBL" id="KAL2496699.1"/>
    </source>
</evidence>
<keyword evidence="1" id="KW-0812">Transmembrane</keyword>
<feature type="transmembrane region" description="Helical" evidence="1">
    <location>
        <begin position="118"/>
        <end position="137"/>
    </location>
</feature>
<reference evidence="3" key="1">
    <citation type="submission" date="2024-07" db="EMBL/GenBank/DDBJ databases">
        <title>Two chromosome-level genome assemblies of Korean endemic species Abeliophyllum distichum and Forsythia ovata (Oleaceae).</title>
        <authorList>
            <person name="Jang H."/>
        </authorList>
    </citation>
    <scope>NUCLEOTIDE SEQUENCE [LARGE SCALE GENOMIC DNA]</scope>
</reference>
<dbReference type="Proteomes" id="UP001604277">
    <property type="component" value="Unassembled WGS sequence"/>
</dbReference>
<dbReference type="AlphaFoldDB" id="A0ABD1S7H4"/>
<keyword evidence="3" id="KW-1185">Reference proteome</keyword>
<comment type="caution">
    <text evidence="2">The sequence shown here is derived from an EMBL/GenBank/DDBJ whole genome shotgun (WGS) entry which is preliminary data.</text>
</comment>
<organism evidence="2 3">
    <name type="scientific">Forsythia ovata</name>
    <dbReference type="NCBI Taxonomy" id="205694"/>
    <lineage>
        <taxon>Eukaryota</taxon>
        <taxon>Viridiplantae</taxon>
        <taxon>Streptophyta</taxon>
        <taxon>Embryophyta</taxon>
        <taxon>Tracheophyta</taxon>
        <taxon>Spermatophyta</taxon>
        <taxon>Magnoliopsida</taxon>
        <taxon>eudicotyledons</taxon>
        <taxon>Gunneridae</taxon>
        <taxon>Pentapetalae</taxon>
        <taxon>asterids</taxon>
        <taxon>lamiids</taxon>
        <taxon>Lamiales</taxon>
        <taxon>Oleaceae</taxon>
        <taxon>Forsythieae</taxon>
        <taxon>Forsythia</taxon>
    </lineage>
</organism>
<evidence type="ECO:0000256" key="1">
    <source>
        <dbReference type="SAM" id="Phobius"/>
    </source>
</evidence>
<proteinExistence type="predicted"/>
<dbReference type="EMBL" id="JBFOLJ010000011">
    <property type="protein sequence ID" value="KAL2496699.1"/>
    <property type="molecule type" value="Genomic_DNA"/>
</dbReference>